<accession>A0ABQ9HRL1</accession>
<sequence>MATEVSFIYILHKESLQNLLTDMECEVEECATVTELRRVAVSAWHLMCSQMGPSPHVGLRTDIINEVLAPEENYVADSFQVKLQDLKIEFNDAITSWIGKCDMLPYQFADTDYVPVWDRHFKCPPPKLKAFL</sequence>
<name>A0ABQ9HRL1_9NEOP</name>
<organism evidence="1 2">
    <name type="scientific">Dryococelus australis</name>
    <dbReference type="NCBI Taxonomy" id="614101"/>
    <lineage>
        <taxon>Eukaryota</taxon>
        <taxon>Metazoa</taxon>
        <taxon>Ecdysozoa</taxon>
        <taxon>Arthropoda</taxon>
        <taxon>Hexapoda</taxon>
        <taxon>Insecta</taxon>
        <taxon>Pterygota</taxon>
        <taxon>Neoptera</taxon>
        <taxon>Polyneoptera</taxon>
        <taxon>Phasmatodea</taxon>
        <taxon>Verophasmatodea</taxon>
        <taxon>Anareolatae</taxon>
        <taxon>Phasmatidae</taxon>
        <taxon>Eurycanthinae</taxon>
        <taxon>Dryococelus</taxon>
    </lineage>
</organism>
<keyword evidence="2" id="KW-1185">Reference proteome</keyword>
<reference evidence="1 2" key="1">
    <citation type="submission" date="2023-02" db="EMBL/GenBank/DDBJ databases">
        <title>LHISI_Scaffold_Assembly.</title>
        <authorList>
            <person name="Stuart O.P."/>
            <person name="Cleave R."/>
            <person name="Magrath M.J.L."/>
            <person name="Mikheyev A.S."/>
        </authorList>
    </citation>
    <scope>NUCLEOTIDE SEQUENCE [LARGE SCALE GENOMIC DNA]</scope>
    <source>
        <strain evidence="1">Daus_M_001</strain>
        <tissue evidence="1">Leg muscle</tissue>
    </source>
</reference>
<protein>
    <submittedName>
        <fullName evidence="1">Uncharacterized protein</fullName>
    </submittedName>
</protein>
<evidence type="ECO:0000313" key="2">
    <source>
        <dbReference type="Proteomes" id="UP001159363"/>
    </source>
</evidence>
<evidence type="ECO:0000313" key="1">
    <source>
        <dbReference type="EMBL" id="KAJ8886734.1"/>
    </source>
</evidence>
<gene>
    <name evidence="1" type="ORF">PR048_012946</name>
</gene>
<dbReference type="EMBL" id="JARBHB010000004">
    <property type="protein sequence ID" value="KAJ8886734.1"/>
    <property type="molecule type" value="Genomic_DNA"/>
</dbReference>
<dbReference type="Proteomes" id="UP001159363">
    <property type="component" value="Chromosome X"/>
</dbReference>
<proteinExistence type="predicted"/>
<comment type="caution">
    <text evidence="1">The sequence shown here is derived from an EMBL/GenBank/DDBJ whole genome shotgun (WGS) entry which is preliminary data.</text>
</comment>